<organism evidence="4 5">
    <name type="scientific">Ilex paraguariensis</name>
    <name type="common">yerba mate</name>
    <dbReference type="NCBI Taxonomy" id="185542"/>
    <lineage>
        <taxon>Eukaryota</taxon>
        <taxon>Viridiplantae</taxon>
        <taxon>Streptophyta</taxon>
        <taxon>Embryophyta</taxon>
        <taxon>Tracheophyta</taxon>
        <taxon>Spermatophyta</taxon>
        <taxon>Magnoliopsida</taxon>
        <taxon>eudicotyledons</taxon>
        <taxon>Gunneridae</taxon>
        <taxon>Pentapetalae</taxon>
        <taxon>asterids</taxon>
        <taxon>campanulids</taxon>
        <taxon>Aquifoliales</taxon>
        <taxon>Aquifoliaceae</taxon>
        <taxon>Ilex</taxon>
    </lineage>
</organism>
<proteinExistence type="predicted"/>
<keyword evidence="1" id="KW-0813">Transport</keyword>
<reference evidence="4 5" key="1">
    <citation type="submission" date="2024-02" db="EMBL/GenBank/DDBJ databases">
        <authorList>
            <person name="Vignale AGUSTIN F."/>
            <person name="Sosa J E."/>
            <person name="Modenutti C."/>
        </authorList>
    </citation>
    <scope>NUCLEOTIDE SEQUENCE [LARGE SCALE GENOMIC DNA]</scope>
</reference>
<dbReference type="InterPro" id="IPR040251">
    <property type="entry name" value="SEC31-like"/>
</dbReference>
<protein>
    <submittedName>
        <fullName evidence="4">Uncharacterized protein</fullName>
    </submittedName>
</protein>
<comment type="caution">
    <text evidence="4">The sequence shown here is derived from an EMBL/GenBank/DDBJ whole genome shotgun (WGS) entry which is preliminary data.</text>
</comment>
<dbReference type="InterPro" id="IPR015943">
    <property type="entry name" value="WD40/YVTN_repeat-like_dom_sf"/>
</dbReference>
<name>A0ABC8SYE1_9AQUA</name>
<dbReference type="AlphaFoldDB" id="A0ABC8SYE1"/>
<evidence type="ECO:0000256" key="3">
    <source>
        <dbReference type="ARBA" id="ARBA00022737"/>
    </source>
</evidence>
<evidence type="ECO:0000256" key="2">
    <source>
        <dbReference type="ARBA" id="ARBA00022574"/>
    </source>
</evidence>
<dbReference type="Gene3D" id="2.130.10.10">
    <property type="entry name" value="YVTN repeat-like/Quinoprotein amine dehydrogenase"/>
    <property type="match status" value="1"/>
</dbReference>
<sequence length="131" mass="14688">MAVIHMTCIKEVNRSASLAFATDTPFLATGTMAGVVDAHFSSSANLDIFKLDFTSVEHQLPLVGSELSFESFNRLSWGKYLTNSKEFSLGEQVSKQTSYSRYSVSLCVCMCLFVRDLFFNLKVYTLQLIPF</sequence>
<accession>A0ABC8SYE1</accession>
<dbReference type="PANTHER" id="PTHR13923:SF11">
    <property type="entry name" value="SECRETORY 31, ISOFORM D"/>
    <property type="match status" value="1"/>
</dbReference>
<dbReference type="EMBL" id="CAUOFW020003425">
    <property type="protein sequence ID" value="CAK9159898.1"/>
    <property type="molecule type" value="Genomic_DNA"/>
</dbReference>
<evidence type="ECO:0000313" key="4">
    <source>
        <dbReference type="EMBL" id="CAK9159898.1"/>
    </source>
</evidence>
<evidence type="ECO:0000313" key="5">
    <source>
        <dbReference type="Proteomes" id="UP001642360"/>
    </source>
</evidence>
<keyword evidence="5" id="KW-1185">Reference proteome</keyword>
<keyword evidence="2" id="KW-0853">WD repeat</keyword>
<dbReference type="PANTHER" id="PTHR13923">
    <property type="entry name" value="SEC31-RELATED PROTEIN"/>
    <property type="match status" value="1"/>
</dbReference>
<evidence type="ECO:0000256" key="1">
    <source>
        <dbReference type="ARBA" id="ARBA00022448"/>
    </source>
</evidence>
<keyword evidence="3" id="KW-0677">Repeat</keyword>
<dbReference type="Proteomes" id="UP001642360">
    <property type="component" value="Unassembled WGS sequence"/>
</dbReference>
<gene>
    <name evidence="4" type="ORF">ILEXP_LOCUS28612</name>
</gene>